<dbReference type="CDD" id="cd05289">
    <property type="entry name" value="MDR_like_2"/>
    <property type="match status" value="1"/>
</dbReference>
<proteinExistence type="predicted"/>
<accession>A0A288QVQ6</accession>
<dbReference type="AlphaFoldDB" id="A0A288QVQ6"/>
<dbReference type="InterPro" id="IPR011032">
    <property type="entry name" value="GroES-like_sf"/>
</dbReference>
<organism evidence="1 2">
    <name type="scientific">Weissella soli</name>
    <dbReference type="NCBI Taxonomy" id="155866"/>
    <lineage>
        <taxon>Bacteria</taxon>
        <taxon>Bacillati</taxon>
        <taxon>Bacillota</taxon>
        <taxon>Bacilli</taxon>
        <taxon>Lactobacillales</taxon>
        <taxon>Lactobacillaceae</taxon>
        <taxon>Weissella</taxon>
    </lineage>
</organism>
<dbReference type="SUPFAM" id="SSF50129">
    <property type="entry name" value="GroES-like"/>
    <property type="match status" value="1"/>
</dbReference>
<dbReference type="InterPro" id="IPR013154">
    <property type="entry name" value="ADH-like_N"/>
</dbReference>
<dbReference type="Gene3D" id="3.40.50.720">
    <property type="entry name" value="NAD(P)-binding Rossmann-like Domain"/>
    <property type="match status" value="1"/>
</dbReference>
<evidence type="ECO:0000313" key="2">
    <source>
        <dbReference type="Proteomes" id="UP000254912"/>
    </source>
</evidence>
<protein>
    <submittedName>
        <fullName evidence="1">NADPH:quinone reductase-like Zn-dependent oxidoreductase</fullName>
    </submittedName>
</protein>
<dbReference type="SMART" id="SM00829">
    <property type="entry name" value="PKS_ER"/>
    <property type="match status" value="1"/>
</dbReference>
<dbReference type="PANTHER" id="PTHR43482">
    <property type="entry name" value="PROTEIN AST1-RELATED"/>
    <property type="match status" value="1"/>
</dbReference>
<dbReference type="InterPro" id="IPR036291">
    <property type="entry name" value="NAD(P)-bd_dom_sf"/>
</dbReference>
<sequence>MQAIQLASFGDVNELNGVTVDQPQLLKKQVLVRNFATAIEPYDVKFVQGLMGEADRLPLIPGSSVVGEIVAIGSEVTAYHVGQRVAATRHHQTYAEFVPVGQSAIAVVPESVSDATAVAAALAGNAAYELIHTVMAVASEDRVLILGAGGQVGSVAVQVALATGAEVVAIAGPKAADRLHSYGDLQVFDYHTDFVGAIGQFDKVLDTVGGATVAQLRDNLTDDGHIWSLVGGVADGVFTPEQFEMAFAKGKGDTLTALLDLIVAGKVVLEVGATQPFNVENLRRLHQAARQHSLSGKQVLTFEH</sequence>
<dbReference type="InterPro" id="IPR020843">
    <property type="entry name" value="ER"/>
</dbReference>
<dbReference type="KEGG" id="wso:WSWS_01620"/>
<dbReference type="SUPFAM" id="SSF51735">
    <property type="entry name" value="NAD(P)-binding Rossmann-fold domains"/>
    <property type="match status" value="1"/>
</dbReference>
<dbReference type="Pfam" id="PF08240">
    <property type="entry name" value="ADH_N"/>
    <property type="match status" value="1"/>
</dbReference>
<dbReference type="Proteomes" id="UP000254912">
    <property type="component" value="Unassembled WGS sequence"/>
</dbReference>
<dbReference type="Gene3D" id="3.90.180.10">
    <property type="entry name" value="Medium-chain alcohol dehydrogenases, catalytic domain"/>
    <property type="match status" value="1"/>
</dbReference>
<reference evidence="1 2" key="1">
    <citation type="submission" date="2018-07" db="EMBL/GenBank/DDBJ databases">
        <title>Genomic Encyclopedia of Type Strains, Phase III (KMG-III): the genomes of soil and plant-associated and newly described type strains.</title>
        <authorList>
            <person name="Whitman W."/>
        </authorList>
    </citation>
    <scope>NUCLEOTIDE SEQUENCE [LARGE SCALE GENOMIC DNA]</scope>
    <source>
        <strain evidence="1 2">CECT 7031</strain>
    </source>
</reference>
<dbReference type="InterPro" id="IPR052585">
    <property type="entry name" value="Lipid_raft_assoc_Zn_ADH"/>
</dbReference>
<name>A0A288QVQ6_9LACO</name>
<keyword evidence="2" id="KW-1185">Reference proteome</keyword>
<dbReference type="EMBL" id="QRAS01000002">
    <property type="protein sequence ID" value="RDL06681.1"/>
    <property type="molecule type" value="Genomic_DNA"/>
</dbReference>
<comment type="caution">
    <text evidence="1">The sequence shown here is derived from an EMBL/GenBank/DDBJ whole genome shotgun (WGS) entry which is preliminary data.</text>
</comment>
<dbReference type="Pfam" id="PF13602">
    <property type="entry name" value="ADH_zinc_N_2"/>
    <property type="match status" value="1"/>
</dbReference>
<gene>
    <name evidence="1" type="ORF">DFP99_1069</name>
</gene>
<dbReference type="GO" id="GO:0016491">
    <property type="term" value="F:oxidoreductase activity"/>
    <property type="evidence" value="ECO:0007669"/>
    <property type="project" value="InterPro"/>
</dbReference>
<evidence type="ECO:0000313" key="1">
    <source>
        <dbReference type="EMBL" id="RDL06681.1"/>
    </source>
</evidence>
<dbReference type="PANTHER" id="PTHR43482:SF1">
    <property type="entry name" value="PROTEIN AST1-RELATED"/>
    <property type="match status" value="1"/>
</dbReference>